<evidence type="ECO:0000313" key="6">
    <source>
        <dbReference type="EMBL" id="KAJ1643643.1"/>
    </source>
</evidence>
<evidence type="ECO:0000259" key="5">
    <source>
        <dbReference type="PROSITE" id="PS50303"/>
    </source>
</evidence>
<dbReference type="GO" id="GO:0005730">
    <property type="term" value="C:nucleolus"/>
    <property type="evidence" value="ECO:0007669"/>
    <property type="project" value="TreeGrafter"/>
</dbReference>
<name>A0A9W7XHK5_9FUNG</name>
<evidence type="ECO:0000256" key="4">
    <source>
        <dbReference type="SAM" id="MobiDB-lite"/>
    </source>
</evidence>
<feature type="compositionally biased region" description="Basic and acidic residues" evidence="4">
    <location>
        <begin position="50"/>
        <end position="59"/>
    </location>
</feature>
<dbReference type="PROSITE" id="PS50303">
    <property type="entry name" value="PUM_HD"/>
    <property type="match status" value="1"/>
</dbReference>
<gene>
    <name evidence="6" type="primary">puf6</name>
    <name evidence="6" type="ORF">LPJ64_004595</name>
</gene>
<evidence type="ECO:0000256" key="3">
    <source>
        <dbReference type="PROSITE-ProRule" id="PRU00317"/>
    </source>
</evidence>
<dbReference type="GO" id="GO:0003729">
    <property type="term" value="F:mRNA binding"/>
    <property type="evidence" value="ECO:0007669"/>
    <property type="project" value="TreeGrafter"/>
</dbReference>
<dbReference type="InterPro" id="IPR016024">
    <property type="entry name" value="ARM-type_fold"/>
</dbReference>
<dbReference type="InterPro" id="IPR040059">
    <property type="entry name" value="PUM3"/>
</dbReference>
<keyword evidence="2" id="KW-0694">RNA-binding</keyword>
<dbReference type="SMART" id="SM00025">
    <property type="entry name" value="Pumilio"/>
    <property type="match status" value="6"/>
</dbReference>
<evidence type="ECO:0000256" key="2">
    <source>
        <dbReference type="ARBA" id="ARBA00022884"/>
    </source>
</evidence>
<dbReference type="InterPro" id="IPR011989">
    <property type="entry name" value="ARM-like"/>
</dbReference>
<feature type="compositionally biased region" description="Polar residues" evidence="4">
    <location>
        <begin position="13"/>
        <end position="22"/>
    </location>
</feature>
<dbReference type="InterPro" id="IPR001313">
    <property type="entry name" value="Pumilio_RNA-bd_rpt"/>
</dbReference>
<accession>A0A9W7XHK5</accession>
<dbReference type="Gene3D" id="1.25.10.10">
    <property type="entry name" value="Leucine-rich Repeat Variant"/>
    <property type="match status" value="2"/>
</dbReference>
<feature type="domain" description="PUM-HD" evidence="5">
    <location>
        <begin position="93"/>
        <end position="446"/>
    </location>
</feature>
<dbReference type="InterPro" id="IPR012959">
    <property type="entry name" value="CPL_dom"/>
</dbReference>
<dbReference type="AlphaFoldDB" id="A0A9W7XHK5"/>
<dbReference type="InterPro" id="IPR033133">
    <property type="entry name" value="PUM-HD"/>
</dbReference>
<dbReference type="EMBL" id="JANBOH010000234">
    <property type="protein sequence ID" value="KAJ1643643.1"/>
    <property type="molecule type" value="Genomic_DNA"/>
</dbReference>
<evidence type="ECO:0000313" key="7">
    <source>
        <dbReference type="Proteomes" id="UP001145021"/>
    </source>
</evidence>
<dbReference type="PANTHER" id="PTHR13389">
    <property type="entry name" value="PUMILIO HOMOLOG 3"/>
    <property type="match status" value="1"/>
</dbReference>
<reference evidence="6" key="1">
    <citation type="submission" date="2022-07" db="EMBL/GenBank/DDBJ databases">
        <title>Phylogenomic reconstructions and comparative analyses of Kickxellomycotina fungi.</title>
        <authorList>
            <person name="Reynolds N.K."/>
            <person name="Stajich J.E."/>
            <person name="Barry K."/>
            <person name="Grigoriev I.V."/>
            <person name="Crous P."/>
            <person name="Smith M.E."/>
        </authorList>
    </citation>
    <scope>NUCLEOTIDE SEQUENCE</scope>
    <source>
        <strain evidence="6">NBRC 105413</strain>
    </source>
</reference>
<protein>
    <submittedName>
        <fullName evidence="6">Pumilio y domain member 6</fullName>
    </submittedName>
</protein>
<dbReference type="Pfam" id="PF08144">
    <property type="entry name" value="CPL"/>
    <property type="match status" value="1"/>
</dbReference>
<dbReference type="Proteomes" id="UP001145021">
    <property type="component" value="Unassembled WGS sequence"/>
</dbReference>
<comment type="caution">
    <text evidence="6">The sequence shown here is derived from an EMBL/GenBank/DDBJ whole genome shotgun (WGS) entry which is preliminary data.</text>
</comment>
<dbReference type="SUPFAM" id="SSF48371">
    <property type="entry name" value="ARM repeat"/>
    <property type="match status" value="1"/>
</dbReference>
<organism evidence="6 7">
    <name type="scientific">Coemansia asiatica</name>
    <dbReference type="NCBI Taxonomy" id="1052880"/>
    <lineage>
        <taxon>Eukaryota</taxon>
        <taxon>Fungi</taxon>
        <taxon>Fungi incertae sedis</taxon>
        <taxon>Zoopagomycota</taxon>
        <taxon>Kickxellomycotina</taxon>
        <taxon>Kickxellomycetes</taxon>
        <taxon>Kickxellales</taxon>
        <taxon>Kickxellaceae</taxon>
        <taxon>Coemansia</taxon>
    </lineage>
</organism>
<feature type="region of interest" description="Disordered" evidence="4">
    <location>
        <begin position="1"/>
        <end position="85"/>
    </location>
</feature>
<feature type="repeat" description="Pumilio" evidence="3">
    <location>
        <begin position="157"/>
        <end position="192"/>
    </location>
</feature>
<sequence>MGMPANNKAPGKLSSNGKTSTFVKRGKRSRPSENESLPVAKRASNKSKYNGKEAREKMGKYKPAVPEGSRGQQQKRLKTERQMAGPTGELRVDAIKIWEDLRRGDIESDKRARKMEEIMDVLRGKIKDVVFKRDMSRVIQTCIKLGNEQQRNEIAEELVSSYVELSRSMYGRHILMAILKYSNKYRSKVISAFYGHVRKLIRHKDAAAVLEECYAVYANAGQRWKLVAELYGNEFAVFKDSDATSLDTVLAQTPQKLPTVLNSLKTALVPLLQKGTVQLSIVHRALLDYLRFADSRERLEMIENMRGLVVEVVHTKEGAHAGMLCLLYGTPKDRKAIVKSFKGYLQRIACEEHGHAVLISALDCIDDTVYMNKAMVQDLGAILPELVADQYGRRVILYLLGGRNPQYVGSEALKILKDGDSVRAETSKKDPMVRHSELLAGISEPLLRWVANNVETAIFDPMPSQSVSETLLRAFASDVSLKRAAWDAVLALVRREIDAADDKHVLVNPIANRVITNCVKAEHTMPTSPDATLPDLPAGNPAFGTEVLAALEESDQLVAAACAGVFPVRALLESPVTRERACELLKPNAKKIKKVLDAKPERPRSLAQIIELLQK</sequence>
<dbReference type="GO" id="GO:0006417">
    <property type="term" value="P:regulation of translation"/>
    <property type="evidence" value="ECO:0007669"/>
    <property type="project" value="TreeGrafter"/>
</dbReference>
<proteinExistence type="predicted"/>
<evidence type="ECO:0000256" key="1">
    <source>
        <dbReference type="ARBA" id="ARBA00022737"/>
    </source>
</evidence>
<dbReference type="PANTHER" id="PTHR13389:SF0">
    <property type="entry name" value="PUMILIO HOMOLOG 3"/>
    <property type="match status" value="1"/>
</dbReference>
<keyword evidence="7" id="KW-1185">Reference proteome</keyword>
<dbReference type="PROSITE" id="PS50302">
    <property type="entry name" value="PUM"/>
    <property type="match status" value="1"/>
</dbReference>
<keyword evidence="1" id="KW-0677">Repeat</keyword>